<dbReference type="GO" id="GO:0005829">
    <property type="term" value="C:cytosol"/>
    <property type="evidence" value="ECO:0007669"/>
    <property type="project" value="TreeGrafter"/>
</dbReference>
<evidence type="ECO:0000313" key="3">
    <source>
        <dbReference type="Proteomes" id="UP000070620"/>
    </source>
</evidence>
<protein>
    <recommendedName>
        <fullName evidence="4">Rossmann fold nucleotide-binding protein</fullName>
    </recommendedName>
</protein>
<dbReference type="PANTHER" id="PTHR43393">
    <property type="entry name" value="CYTOKININ RIBOSIDE 5'-MONOPHOSPHATE PHOSPHORIBOHYDROLASE"/>
    <property type="match status" value="1"/>
</dbReference>
<dbReference type="EMBL" id="LRQV01000058">
    <property type="protein sequence ID" value="KXK60803.1"/>
    <property type="molecule type" value="Genomic_DNA"/>
</dbReference>
<feature type="region of interest" description="Disordered" evidence="1">
    <location>
        <begin position="1"/>
        <end position="30"/>
    </location>
</feature>
<evidence type="ECO:0008006" key="4">
    <source>
        <dbReference type="Google" id="ProtNLM"/>
    </source>
</evidence>
<sequence>MEQPGRDRRRVDPSGQDGLVPTPPPADIIEPHTAPAEIETRAAFDERLTSGSLTGLTVQGLRLDRDPVPDLTRIEVAGTLFIGCKFASREVGADLVRRGANVVPPFSGLPYPTQPSHLYTPEELAAGFAEGGFAGMYDTRVYEHFRAHGGALPEVKEALAQRLHDHGVDNALADATRSWLATHGPQSVVGIMGGHAVPRGSVPYRMAATLGWELARADRLVVTGGGPGVMEAANLGAYLAPHPVEELTTAIDLLAGAPDFTDHDRYTAAALAVRERYGHRAGAQPAGGVGVGAQPAGGVVGPEPTAGPVAPRQRPAGPDLDWARSGGLAIPTWLYGHEPANLFAGRIAKYFSNAIREDTILRLSRGGIVFAPGRAGTVQEVFQAATKTFYGTDGASGAYVFLDRTYWTRELPVEALLRPLLAASPFGDLAKTIHLTDDVHEAVRVLTR</sequence>
<dbReference type="AlphaFoldDB" id="A0A136PQU8"/>
<dbReference type="Pfam" id="PF18306">
    <property type="entry name" value="LDcluster4"/>
    <property type="match status" value="1"/>
</dbReference>
<gene>
    <name evidence="2" type="ORF">AWW66_16885</name>
</gene>
<dbReference type="PANTHER" id="PTHR43393:SF3">
    <property type="entry name" value="LYSINE DECARBOXYLASE-LIKE PROTEIN"/>
    <property type="match status" value="1"/>
</dbReference>
<organism evidence="2 3">
    <name type="scientific">Micromonospora rosaria</name>
    <dbReference type="NCBI Taxonomy" id="47874"/>
    <lineage>
        <taxon>Bacteria</taxon>
        <taxon>Bacillati</taxon>
        <taxon>Actinomycetota</taxon>
        <taxon>Actinomycetes</taxon>
        <taxon>Micromonosporales</taxon>
        <taxon>Micromonosporaceae</taxon>
        <taxon>Micromonospora</taxon>
    </lineage>
</organism>
<accession>A0A136PQU8</accession>
<dbReference type="OrthoDB" id="9807160at2"/>
<proteinExistence type="predicted"/>
<feature type="compositionally biased region" description="Basic and acidic residues" evidence="1">
    <location>
        <begin position="1"/>
        <end position="12"/>
    </location>
</feature>
<reference evidence="2 3" key="1">
    <citation type="submission" date="2016-01" db="EMBL/GenBank/DDBJ databases">
        <title>Whole genome sequence and analysis of Micromonospora rosaria DSM 803, which can produce antibacterial substance rosamicin.</title>
        <authorList>
            <person name="Yang H."/>
            <person name="He X."/>
            <person name="Zhu D."/>
        </authorList>
    </citation>
    <scope>NUCLEOTIDE SEQUENCE [LARGE SCALE GENOMIC DNA]</scope>
    <source>
        <strain evidence="2 3">DSM 803</strain>
    </source>
</reference>
<evidence type="ECO:0000256" key="1">
    <source>
        <dbReference type="SAM" id="MobiDB-lite"/>
    </source>
</evidence>
<dbReference type="InterPro" id="IPR041164">
    <property type="entry name" value="LDcluster4"/>
</dbReference>
<dbReference type="SUPFAM" id="SSF102405">
    <property type="entry name" value="MCP/YpsA-like"/>
    <property type="match status" value="1"/>
</dbReference>
<dbReference type="Gene3D" id="3.40.50.450">
    <property type="match status" value="1"/>
</dbReference>
<evidence type="ECO:0000313" key="2">
    <source>
        <dbReference type="EMBL" id="KXK60803.1"/>
    </source>
</evidence>
<name>A0A136PQU8_9ACTN</name>
<dbReference type="InterPro" id="IPR052341">
    <property type="entry name" value="LOG_family_nucleotidases"/>
</dbReference>
<keyword evidence="3" id="KW-1185">Reference proteome</keyword>
<dbReference type="Proteomes" id="UP000070620">
    <property type="component" value="Unassembled WGS sequence"/>
</dbReference>
<comment type="caution">
    <text evidence="2">The sequence shown here is derived from an EMBL/GenBank/DDBJ whole genome shotgun (WGS) entry which is preliminary data.</text>
</comment>